<dbReference type="SUPFAM" id="SSF50978">
    <property type="entry name" value="WD40 repeat-like"/>
    <property type="match status" value="1"/>
</dbReference>
<dbReference type="Gene3D" id="2.130.10.10">
    <property type="entry name" value="YVTN repeat-like/Quinoprotein amine dehydrogenase"/>
    <property type="match status" value="2"/>
</dbReference>
<dbReference type="RefSeq" id="XP_027610381.1">
    <property type="nucleotide sequence ID" value="XM_027754580.1"/>
</dbReference>
<dbReference type="InParanoid" id="A0A401GBB8"/>
<sequence length="552" mass="59806">MDPASRRAPSLASSLPSATLSSQQKSWLLSASLCHTLDRVNVLGDTTSGHTGCVNALSWANNGELLISGGDDTTVRLWRIDPSDSSREYPFVCNAVIHTGHRANIFNAQMLPNSSRIATVAGDGQVRISDAGSAVGQPSLGNETELTTRQANIRILRCHSGRVKRIVTEESPDLFLTVSEDGTVRQHDLRVSHGCQSGSCPTPLVRLDHELSTLALSPLTPYQFIVAGESPFGYLFDRRHAGRFLEEEWGMVPNSDNVTTCVRRFGRAAHGPAERRGHEHITGAKMASSNGHEVLLSYSGDAVYLYSTRDEPHSSSKSGHDSIVSPNTNANPAQNPSTIIGERHEAVLGPDTDVRMEEDIEQLLTEHGLIPDAPSSPLTGPGEDQEDGSDDEDDVAYPADEVFSNVPIILPRARFAGACNVETVKDVNFLGPRDDFVTSGSDDGNFFVWCKSTGKIHDILEGDGSVVNVVEGHPYLPLLAVSGIDTTVKLFAPAHGRSAFSRMEKHDDIVRRNTEASSRRLDLSSLFLQYAIARRVAEGNTGNENATQCTYQ</sequence>
<gene>
    <name evidence="5" type="ORF">SCP_0206680</name>
</gene>
<dbReference type="GO" id="GO:0045717">
    <property type="term" value="P:negative regulation of fatty acid biosynthetic process"/>
    <property type="evidence" value="ECO:0007669"/>
    <property type="project" value="TreeGrafter"/>
</dbReference>
<keyword evidence="1 3" id="KW-0853">WD repeat</keyword>
<keyword evidence="6" id="KW-1185">Reference proteome</keyword>
<feature type="compositionally biased region" description="Polar residues" evidence="4">
    <location>
        <begin position="324"/>
        <end position="338"/>
    </location>
</feature>
<dbReference type="InterPro" id="IPR036322">
    <property type="entry name" value="WD40_repeat_dom_sf"/>
</dbReference>
<evidence type="ECO:0000256" key="1">
    <source>
        <dbReference type="ARBA" id="ARBA00022574"/>
    </source>
</evidence>
<dbReference type="SMART" id="SM00320">
    <property type="entry name" value="WD40"/>
    <property type="match status" value="5"/>
</dbReference>
<dbReference type="PROSITE" id="PS50294">
    <property type="entry name" value="WD_REPEATS_REGION"/>
    <property type="match status" value="1"/>
</dbReference>
<dbReference type="STRING" id="139825.A0A401GBB8"/>
<comment type="caution">
    <text evidence="5">The sequence shown here is derived from an EMBL/GenBank/DDBJ whole genome shotgun (WGS) entry which is preliminary data.</text>
</comment>
<dbReference type="FunCoup" id="A0A401GBB8">
    <property type="interactions" value="58"/>
</dbReference>
<dbReference type="InterPro" id="IPR045151">
    <property type="entry name" value="DCAF8"/>
</dbReference>
<evidence type="ECO:0000256" key="3">
    <source>
        <dbReference type="PROSITE-ProRule" id="PRU00221"/>
    </source>
</evidence>
<dbReference type="InterPro" id="IPR001680">
    <property type="entry name" value="WD40_rpt"/>
</dbReference>
<dbReference type="InterPro" id="IPR015943">
    <property type="entry name" value="WD40/YVTN_repeat-like_dom_sf"/>
</dbReference>
<dbReference type="AlphaFoldDB" id="A0A401GBB8"/>
<feature type="compositionally biased region" description="Basic and acidic residues" evidence="4">
    <location>
        <begin position="309"/>
        <end position="320"/>
    </location>
</feature>
<feature type="region of interest" description="Disordered" evidence="4">
    <location>
        <begin position="366"/>
        <end position="395"/>
    </location>
</feature>
<dbReference type="GeneID" id="38776385"/>
<feature type="compositionally biased region" description="Acidic residues" evidence="4">
    <location>
        <begin position="383"/>
        <end position="395"/>
    </location>
</feature>
<dbReference type="GO" id="GO:0080008">
    <property type="term" value="C:Cul4-RING E3 ubiquitin ligase complex"/>
    <property type="evidence" value="ECO:0007669"/>
    <property type="project" value="TreeGrafter"/>
</dbReference>
<feature type="repeat" description="WD" evidence="3">
    <location>
        <begin position="47"/>
        <end position="88"/>
    </location>
</feature>
<dbReference type="GO" id="GO:0005737">
    <property type="term" value="C:cytoplasm"/>
    <property type="evidence" value="ECO:0007669"/>
    <property type="project" value="TreeGrafter"/>
</dbReference>
<keyword evidence="2" id="KW-0677">Repeat</keyword>
<evidence type="ECO:0000313" key="5">
    <source>
        <dbReference type="EMBL" id="GBE79468.1"/>
    </source>
</evidence>
<name>A0A401GBB8_9APHY</name>
<evidence type="ECO:0000256" key="4">
    <source>
        <dbReference type="SAM" id="MobiDB-lite"/>
    </source>
</evidence>
<feature type="region of interest" description="Disordered" evidence="4">
    <location>
        <begin position="309"/>
        <end position="349"/>
    </location>
</feature>
<reference evidence="5 6" key="1">
    <citation type="journal article" date="2018" name="Sci. Rep.">
        <title>Genome sequence of the cauliflower mushroom Sparassis crispa (Hanabiratake) and its association with beneficial usage.</title>
        <authorList>
            <person name="Kiyama R."/>
            <person name="Furutani Y."/>
            <person name="Kawaguchi K."/>
            <person name="Nakanishi T."/>
        </authorList>
    </citation>
    <scope>NUCLEOTIDE SEQUENCE [LARGE SCALE GENOMIC DNA]</scope>
</reference>
<dbReference type="PANTHER" id="PTHR15574">
    <property type="entry name" value="WD REPEAT DOMAIN-CONTAINING FAMILY"/>
    <property type="match status" value="1"/>
</dbReference>
<dbReference type="PROSITE" id="PS50082">
    <property type="entry name" value="WD_REPEATS_2"/>
    <property type="match status" value="1"/>
</dbReference>
<accession>A0A401GBB8</accession>
<dbReference type="PANTHER" id="PTHR15574:SF40">
    <property type="entry name" value="WD AND TETRATRICOPEPTIDE REPEATS PROTEIN 1"/>
    <property type="match status" value="1"/>
</dbReference>
<proteinExistence type="predicted"/>
<dbReference type="EMBL" id="BFAD01000002">
    <property type="protein sequence ID" value="GBE79468.1"/>
    <property type="molecule type" value="Genomic_DNA"/>
</dbReference>
<evidence type="ECO:0000313" key="6">
    <source>
        <dbReference type="Proteomes" id="UP000287166"/>
    </source>
</evidence>
<dbReference type="Proteomes" id="UP000287166">
    <property type="component" value="Unassembled WGS sequence"/>
</dbReference>
<dbReference type="Pfam" id="PF00400">
    <property type="entry name" value="WD40"/>
    <property type="match status" value="1"/>
</dbReference>
<protein>
    <submittedName>
        <fullName evidence="5">WD40 repeat-like protein</fullName>
    </submittedName>
</protein>
<evidence type="ECO:0000256" key="2">
    <source>
        <dbReference type="ARBA" id="ARBA00022737"/>
    </source>
</evidence>
<organism evidence="5 6">
    <name type="scientific">Sparassis crispa</name>
    <dbReference type="NCBI Taxonomy" id="139825"/>
    <lineage>
        <taxon>Eukaryota</taxon>
        <taxon>Fungi</taxon>
        <taxon>Dikarya</taxon>
        <taxon>Basidiomycota</taxon>
        <taxon>Agaricomycotina</taxon>
        <taxon>Agaricomycetes</taxon>
        <taxon>Polyporales</taxon>
        <taxon>Sparassidaceae</taxon>
        <taxon>Sparassis</taxon>
    </lineage>
</organism>
<dbReference type="OrthoDB" id="2414538at2759"/>